<evidence type="ECO:0000313" key="2">
    <source>
        <dbReference type="EMBL" id="KAJ7637769.1"/>
    </source>
</evidence>
<accession>A0AAD7FQH1</accession>
<feature type="region of interest" description="Disordered" evidence="1">
    <location>
        <begin position="31"/>
        <end position="53"/>
    </location>
</feature>
<protein>
    <submittedName>
        <fullName evidence="2">Uncharacterized protein</fullName>
    </submittedName>
</protein>
<keyword evidence="3" id="KW-1185">Reference proteome</keyword>
<dbReference type="AlphaFoldDB" id="A0AAD7FQH1"/>
<evidence type="ECO:0000256" key="1">
    <source>
        <dbReference type="SAM" id="MobiDB-lite"/>
    </source>
</evidence>
<reference evidence="2" key="1">
    <citation type="submission" date="2023-03" db="EMBL/GenBank/DDBJ databases">
        <title>Massive genome expansion in bonnet fungi (Mycena s.s.) driven by repeated elements and novel gene families across ecological guilds.</title>
        <authorList>
            <consortium name="Lawrence Berkeley National Laboratory"/>
            <person name="Harder C.B."/>
            <person name="Miyauchi S."/>
            <person name="Viragh M."/>
            <person name="Kuo A."/>
            <person name="Thoen E."/>
            <person name="Andreopoulos B."/>
            <person name="Lu D."/>
            <person name="Skrede I."/>
            <person name="Drula E."/>
            <person name="Henrissat B."/>
            <person name="Morin E."/>
            <person name="Kohler A."/>
            <person name="Barry K."/>
            <person name="LaButti K."/>
            <person name="Morin E."/>
            <person name="Salamov A."/>
            <person name="Lipzen A."/>
            <person name="Mereny Z."/>
            <person name="Hegedus B."/>
            <person name="Baldrian P."/>
            <person name="Stursova M."/>
            <person name="Weitz H."/>
            <person name="Taylor A."/>
            <person name="Grigoriev I.V."/>
            <person name="Nagy L.G."/>
            <person name="Martin F."/>
            <person name="Kauserud H."/>
        </authorList>
    </citation>
    <scope>NUCLEOTIDE SEQUENCE</scope>
    <source>
        <strain evidence="2">CBHHK067</strain>
    </source>
</reference>
<sequence>MVGDLAENSYYSASTMGRFINDARSRKRINVDAGSSANSSGKDVRPETSISGKMSSARWTAGLESNNDNARNGGVNTEIKLAILHWEQRLHRARDLPRPPRPLDRIPLHLRLFGSRSEGWFSKIWVFAGDLLWYPRRRSCSKSWFYLGGGKRPLSADGCTAQTRVQGPGIFARNTPSSASAAFTHTPLRSTCQKHNFSVPRLAHSHRFGIARLREIGMRWSDDLSDSGRTAGPMWGKILAHLATYTHPRYNAQPPSHKIPSKYHGHTPEIDYEIVFRPALVALEDTIRRVAPELGGTWCISPVFSGGAMGMPRQTDDEVAKRFELRERNDIST</sequence>
<evidence type="ECO:0000313" key="3">
    <source>
        <dbReference type="Proteomes" id="UP001221757"/>
    </source>
</evidence>
<gene>
    <name evidence="2" type="ORF">B0H17DRAFT_1149405</name>
</gene>
<comment type="caution">
    <text evidence="2">The sequence shown here is derived from an EMBL/GenBank/DDBJ whole genome shotgun (WGS) entry which is preliminary data.</text>
</comment>
<dbReference type="EMBL" id="JARKIE010000453">
    <property type="protein sequence ID" value="KAJ7637769.1"/>
    <property type="molecule type" value="Genomic_DNA"/>
</dbReference>
<name>A0AAD7FQH1_MYCRO</name>
<proteinExistence type="predicted"/>
<dbReference type="Proteomes" id="UP001221757">
    <property type="component" value="Unassembled WGS sequence"/>
</dbReference>
<organism evidence="2 3">
    <name type="scientific">Mycena rosella</name>
    <name type="common">Pink bonnet</name>
    <name type="synonym">Agaricus rosellus</name>
    <dbReference type="NCBI Taxonomy" id="1033263"/>
    <lineage>
        <taxon>Eukaryota</taxon>
        <taxon>Fungi</taxon>
        <taxon>Dikarya</taxon>
        <taxon>Basidiomycota</taxon>
        <taxon>Agaricomycotina</taxon>
        <taxon>Agaricomycetes</taxon>
        <taxon>Agaricomycetidae</taxon>
        <taxon>Agaricales</taxon>
        <taxon>Marasmiineae</taxon>
        <taxon>Mycenaceae</taxon>
        <taxon>Mycena</taxon>
    </lineage>
</organism>